<dbReference type="InterPro" id="IPR004491">
    <property type="entry name" value="HslU"/>
</dbReference>
<dbReference type="Gene3D" id="3.40.50.300">
    <property type="entry name" value="P-loop containing nucleotide triphosphate hydrolases"/>
    <property type="match status" value="2"/>
</dbReference>
<comment type="function">
    <text evidence="7">ATPase subunit of a proteasome-like degradation complex; this subunit has chaperone activity. The binding of ATP and its subsequent hydrolysis by HslU are essential for unfolding of protein substrates subsequently hydrolyzed by HslV. HslU recognizes the N-terminal part of its protein substrates and unfolds these before they are guided to HslV for hydrolysis.</text>
</comment>
<gene>
    <name evidence="7" type="primary">hslU</name>
    <name evidence="10" type="ORF">GL4_0307</name>
</gene>
<keyword evidence="10" id="KW-0378">Hydrolase</keyword>
<dbReference type="PANTHER" id="PTHR48102:SF3">
    <property type="entry name" value="ATP-DEPENDENT PROTEASE ATPASE SUBUNIT HSLU"/>
    <property type="match status" value="1"/>
</dbReference>
<dbReference type="HAMAP" id="MF_00249">
    <property type="entry name" value="HslU"/>
    <property type="match status" value="1"/>
</dbReference>
<sequence>MTAFSPREIVSELDRHIVGQSDAKRAVAIALRNRWRRQQLDEDMREEVLPKNILMIGPTGVGKTEISRRLAKLANAPFIKIEATKFTEVGYVGRDVEQIVRDLIEAGIGLVRDAKRKEVSARAQVNAEERVIDALVGPGAGSATRESFRKKLRNNELDDKEIEIQVADTGGMPSFEIPGMPGSQVGMINLSDMLGKALGQRTRSRKVTVEDSFEILMAEESDKLIDDDMMIQEAIRNVENNGIVFLDEIDKICARSDRAGADVSREGVQRDLLPLIEGTTVGTKYGPVKTDHILFIASGAFHIAKPSDLLPELQGRLPIRVELRALTREDFRRILTEPKACLINQYVALMKTEGVALEFTEDAIDAIADIAVEVNTSVENIGARRLMTVMERILDDISFGASDKSGEAITIDAAYVREHIGDLAKNADLSKFIL</sequence>
<evidence type="ECO:0000256" key="2">
    <source>
        <dbReference type="ARBA" id="ARBA00009771"/>
    </source>
</evidence>
<accession>A0A0A8JZK5</accession>
<dbReference type="GO" id="GO:0009376">
    <property type="term" value="C:HslUV protease complex"/>
    <property type="evidence" value="ECO:0007669"/>
    <property type="project" value="UniProtKB-UniRule"/>
</dbReference>
<evidence type="ECO:0000313" key="10">
    <source>
        <dbReference type="EMBL" id="BAQ15777.1"/>
    </source>
</evidence>
<evidence type="ECO:0000256" key="1">
    <source>
        <dbReference type="ARBA" id="ARBA00004496"/>
    </source>
</evidence>
<feature type="domain" description="AAA+ ATPase" evidence="8">
    <location>
        <begin position="49"/>
        <end position="323"/>
    </location>
</feature>
<keyword evidence="11" id="KW-1185">Reference proteome</keyword>
<dbReference type="FunFam" id="3.40.50.300:FF:000213">
    <property type="entry name" value="ATP-dependent protease ATPase subunit HslU"/>
    <property type="match status" value="1"/>
</dbReference>
<evidence type="ECO:0000256" key="6">
    <source>
        <dbReference type="ARBA" id="ARBA00023186"/>
    </source>
</evidence>
<evidence type="ECO:0000256" key="5">
    <source>
        <dbReference type="ARBA" id="ARBA00022840"/>
    </source>
</evidence>
<dbReference type="OrthoDB" id="9804062at2"/>
<feature type="binding site" evidence="7">
    <location>
        <position position="18"/>
    </location>
    <ligand>
        <name>ATP</name>
        <dbReference type="ChEBI" id="CHEBI:30616"/>
    </ligand>
</feature>
<dbReference type="NCBIfam" id="TIGR00390">
    <property type="entry name" value="hslU"/>
    <property type="match status" value="1"/>
</dbReference>
<feature type="binding site" evidence="7">
    <location>
        <position position="247"/>
    </location>
    <ligand>
        <name>ATP</name>
        <dbReference type="ChEBI" id="CHEBI:30616"/>
    </ligand>
</feature>
<dbReference type="SMART" id="SM01086">
    <property type="entry name" value="ClpB_D2-small"/>
    <property type="match status" value="1"/>
</dbReference>
<organism evidence="10 11">
    <name type="scientific">Methyloceanibacter caenitepidi</name>
    <dbReference type="NCBI Taxonomy" id="1384459"/>
    <lineage>
        <taxon>Bacteria</taxon>
        <taxon>Pseudomonadati</taxon>
        <taxon>Pseudomonadota</taxon>
        <taxon>Alphaproteobacteria</taxon>
        <taxon>Hyphomicrobiales</taxon>
        <taxon>Hyphomicrobiaceae</taxon>
        <taxon>Methyloceanibacter</taxon>
    </lineage>
</organism>
<feature type="domain" description="Clp ATPase C-terminal" evidence="9">
    <location>
        <begin position="326"/>
        <end position="420"/>
    </location>
</feature>
<evidence type="ECO:0000313" key="11">
    <source>
        <dbReference type="Proteomes" id="UP000031643"/>
    </source>
</evidence>
<dbReference type="KEGG" id="mcg:GL4_0307"/>
<feature type="binding site" evidence="7">
    <location>
        <position position="312"/>
    </location>
    <ligand>
        <name>ATP</name>
        <dbReference type="ChEBI" id="CHEBI:30616"/>
    </ligand>
</feature>
<dbReference type="AlphaFoldDB" id="A0A0A8JZK5"/>
<keyword evidence="3 7" id="KW-0963">Cytoplasm</keyword>
<dbReference type="InterPro" id="IPR003959">
    <property type="entry name" value="ATPase_AAA_core"/>
</dbReference>
<dbReference type="NCBIfam" id="NF003544">
    <property type="entry name" value="PRK05201.1"/>
    <property type="match status" value="1"/>
</dbReference>
<keyword evidence="10" id="KW-0645">Protease</keyword>
<dbReference type="HOGENOM" id="CLU_033123_0_0_5"/>
<dbReference type="EMBL" id="AP014648">
    <property type="protein sequence ID" value="BAQ15777.1"/>
    <property type="molecule type" value="Genomic_DNA"/>
</dbReference>
<comment type="subunit">
    <text evidence="7">A double ring-shaped homohexamer of HslV is capped on each side by a ring-shaped HslU homohexamer. The assembly of the HslU/HslV complex is dependent on binding of ATP.</text>
</comment>
<proteinExistence type="inferred from homology"/>
<dbReference type="GO" id="GO:0016887">
    <property type="term" value="F:ATP hydrolysis activity"/>
    <property type="evidence" value="ECO:0007669"/>
    <property type="project" value="InterPro"/>
</dbReference>
<feature type="binding site" evidence="7">
    <location>
        <begin position="60"/>
        <end position="65"/>
    </location>
    <ligand>
        <name>ATP</name>
        <dbReference type="ChEBI" id="CHEBI:30616"/>
    </ligand>
</feature>
<dbReference type="InterPro" id="IPR027417">
    <property type="entry name" value="P-loop_NTPase"/>
</dbReference>
<dbReference type="SUPFAM" id="SSF52540">
    <property type="entry name" value="P-loop containing nucleoside triphosphate hydrolases"/>
    <property type="match status" value="1"/>
</dbReference>
<dbReference type="Proteomes" id="UP000031643">
    <property type="component" value="Chromosome"/>
</dbReference>
<dbReference type="STRING" id="1384459.GL4_0307"/>
<dbReference type="CDD" id="cd19498">
    <property type="entry name" value="RecA-like_HslU"/>
    <property type="match status" value="1"/>
</dbReference>
<evidence type="ECO:0000259" key="9">
    <source>
        <dbReference type="SMART" id="SM01086"/>
    </source>
</evidence>
<dbReference type="PANTHER" id="PTHR48102">
    <property type="entry name" value="ATP-DEPENDENT CLP PROTEASE ATP-BINDING SUBUNIT CLPX-LIKE, MITOCHONDRIAL-RELATED"/>
    <property type="match status" value="1"/>
</dbReference>
<comment type="subcellular location">
    <subcellularLocation>
        <location evidence="1 7">Cytoplasm</location>
    </subcellularLocation>
</comment>
<evidence type="ECO:0000256" key="7">
    <source>
        <dbReference type="HAMAP-Rule" id="MF_00249"/>
    </source>
</evidence>
<evidence type="ECO:0000256" key="3">
    <source>
        <dbReference type="ARBA" id="ARBA00022490"/>
    </source>
</evidence>
<dbReference type="InterPro" id="IPR019489">
    <property type="entry name" value="Clp_ATPase_C"/>
</dbReference>
<keyword evidence="4 7" id="KW-0547">Nucleotide-binding</keyword>
<keyword evidence="6 7" id="KW-0143">Chaperone</keyword>
<feature type="binding site" evidence="7">
    <location>
        <position position="384"/>
    </location>
    <ligand>
        <name>ATP</name>
        <dbReference type="ChEBI" id="CHEBI:30616"/>
    </ligand>
</feature>
<dbReference type="GO" id="GO:0036402">
    <property type="term" value="F:proteasome-activating activity"/>
    <property type="evidence" value="ECO:0007669"/>
    <property type="project" value="UniProtKB-UniRule"/>
</dbReference>
<dbReference type="RefSeq" id="WP_045363772.1">
    <property type="nucleotide sequence ID" value="NZ_AP014648.1"/>
</dbReference>
<dbReference type="GO" id="GO:0005524">
    <property type="term" value="F:ATP binding"/>
    <property type="evidence" value="ECO:0007669"/>
    <property type="project" value="UniProtKB-UniRule"/>
</dbReference>
<dbReference type="GO" id="GO:0043335">
    <property type="term" value="P:protein unfolding"/>
    <property type="evidence" value="ECO:0007669"/>
    <property type="project" value="UniProtKB-UniRule"/>
</dbReference>
<dbReference type="Pfam" id="PF07724">
    <property type="entry name" value="AAA_2"/>
    <property type="match status" value="1"/>
</dbReference>
<dbReference type="Pfam" id="PF00004">
    <property type="entry name" value="AAA"/>
    <property type="match status" value="1"/>
</dbReference>
<keyword evidence="5 7" id="KW-0067">ATP-binding</keyword>
<protein>
    <recommendedName>
        <fullName evidence="7">ATP-dependent protease ATPase subunit HslU</fullName>
    </recommendedName>
    <alternativeName>
        <fullName evidence="7">Unfoldase HslU</fullName>
    </alternativeName>
</protein>
<evidence type="ECO:0000259" key="8">
    <source>
        <dbReference type="SMART" id="SM00382"/>
    </source>
</evidence>
<dbReference type="SMART" id="SM00382">
    <property type="entry name" value="AAA"/>
    <property type="match status" value="1"/>
</dbReference>
<dbReference type="InterPro" id="IPR003593">
    <property type="entry name" value="AAA+_ATPase"/>
</dbReference>
<dbReference type="GO" id="GO:0008233">
    <property type="term" value="F:peptidase activity"/>
    <property type="evidence" value="ECO:0007669"/>
    <property type="project" value="UniProtKB-KW"/>
</dbReference>
<evidence type="ECO:0000256" key="4">
    <source>
        <dbReference type="ARBA" id="ARBA00022741"/>
    </source>
</evidence>
<name>A0A0A8JZK5_9HYPH</name>
<dbReference type="FunFam" id="3.40.50.300:FF:000220">
    <property type="entry name" value="ATP-dependent protease ATPase subunit HslU"/>
    <property type="match status" value="1"/>
</dbReference>
<dbReference type="Gene3D" id="1.10.8.60">
    <property type="match status" value="1"/>
</dbReference>
<dbReference type="InterPro" id="IPR050052">
    <property type="entry name" value="ATP-dep_Clp_protease_ClpX"/>
</dbReference>
<comment type="similarity">
    <text evidence="2 7">Belongs to the ClpX chaperone family. HslU subfamily.</text>
</comment>
<reference evidence="10 11" key="1">
    <citation type="submission" date="2014-09" db="EMBL/GenBank/DDBJ databases">
        <title>Genome sequencing of Methyloceanibacter caenitepidi Gela4.</title>
        <authorList>
            <person name="Takeuchi M."/>
            <person name="Susumu S."/>
            <person name="Kamagata Y."/>
            <person name="Oshima K."/>
            <person name="Hattori M."/>
            <person name="Iwasaki W."/>
        </authorList>
    </citation>
    <scope>NUCLEOTIDE SEQUENCE [LARGE SCALE GENOMIC DNA]</scope>
    <source>
        <strain evidence="10 11">Gela4</strain>
    </source>
</reference>